<protein>
    <submittedName>
        <fullName evidence="5">3',5'-cyclic adenosine monophosphate phosphodiesterase CpdA</fullName>
    </submittedName>
</protein>
<evidence type="ECO:0000313" key="6">
    <source>
        <dbReference type="Proteomes" id="UP000324194"/>
    </source>
</evidence>
<evidence type="ECO:0000256" key="1">
    <source>
        <dbReference type="ARBA" id="ARBA00022801"/>
    </source>
</evidence>
<accession>A0A5E4PGS7</accession>
<feature type="chain" id="PRO_5022764863" evidence="3">
    <location>
        <begin position="42"/>
        <end position="480"/>
    </location>
</feature>
<name>A0A5E4PGS7_9COXI</name>
<dbReference type="OrthoDB" id="106957at2"/>
<dbReference type="InterPro" id="IPR004843">
    <property type="entry name" value="Calcineurin-like_PHP"/>
</dbReference>
<keyword evidence="1" id="KW-0378">Hydrolase</keyword>
<proteinExistence type="predicted"/>
<keyword evidence="6" id="KW-1185">Reference proteome</keyword>
<dbReference type="Pfam" id="PF00149">
    <property type="entry name" value="Metallophos"/>
    <property type="match status" value="1"/>
</dbReference>
<evidence type="ECO:0000259" key="4">
    <source>
        <dbReference type="Pfam" id="PF00149"/>
    </source>
</evidence>
<dbReference type="InterPro" id="IPR029052">
    <property type="entry name" value="Metallo-depent_PP-like"/>
</dbReference>
<reference evidence="5 6" key="1">
    <citation type="submission" date="2019-08" db="EMBL/GenBank/DDBJ databases">
        <authorList>
            <person name="Guy L."/>
        </authorList>
    </citation>
    <scope>NUCLEOTIDE SEQUENCE [LARGE SCALE GENOMIC DNA]</scope>
    <source>
        <strain evidence="5 6">SGT-108</strain>
    </source>
</reference>
<sequence>MGMVFYPFMTMELLMNLLRRWLCPVRCLMLLLVLCCAAAAAKPPSPLPAETRQTRFLALSDIHFDPFVSCGYTKPCPLIEKLRRAPSVQWAGIFAEFDTHPAKYGEDTNYPLLTSALAASRHAAEKSGAKFVMVLGDSLGHNFRSDYKKYSGDTSYSGFQAFTLKTFEFLTAQLVAAFPNLNIYIAVGNNDSYRGDYVTQPGGSFFRDVSLLWSRLLSEPADRKTMRAQFPRAGYYAVTLSGQRDLRLIILNTNLFSSKAKGQGISQAARAELDWLHEQLLQAKNRGQHVLVAMHIPEGVDVYATLRTRLIRLISLWKNEYIQRFQAELSQFAPQISGIFAGHLHSDWFQVLTFPNGHEVPVTGVPSISPVYGNNPGFKIYSYSNATLQIADYTTYYFPLNGGQSWLREYDFKRTYAQNCHQCPVVDGMNRLRPRGILADYYKSYYALQTKSQPITTQWNPYYWCAIHHVKPEDYMQCLN</sequence>
<gene>
    <name evidence="5" type="primary">cpdA_2</name>
    <name evidence="5" type="ORF">AQUSIP_09720</name>
</gene>
<dbReference type="EMBL" id="LR699119">
    <property type="protein sequence ID" value="VVC75682.1"/>
    <property type="molecule type" value="Genomic_DNA"/>
</dbReference>
<evidence type="ECO:0000256" key="2">
    <source>
        <dbReference type="ARBA" id="ARBA00023180"/>
    </source>
</evidence>
<dbReference type="SUPFAM" id="SSF56300">
    <property type="entry name" value="Metallo-dependent phosphatases"/>
    <property type="match status" value="1"/>
</dbReference>
<evidence type="ECO:0000313" key="5">
    <source>
        <dbReference type="EMBL" id="VVC75682.1"/>
    </source>
</evidence>
<dbReference type="Proteomes" id="UP000324194">
    <property type="component" value="Chromosome 1"/>
</dbReference>
<dbReference type="PANTHER" id="PTHR10340:SF57">
    <property type="entry name" value="METALLOPHOS DOMAIN-CONTAINING PROTEIN"/>
    <property type="match status" value="1"/>
</dbReference>
<dbReference type="KEGG" id="asip:AQUSIP_09720"/>
<feature type="domain" description="Calcineurin-like phosphoesterase" evidence="4">
    <location>
        <begin position="55"/>
        <end position="346"/>
    </location>
</feature>
<dbReference type="PANTHER" id="PTHR10340">
    <property type="entry name" value="SPHINGOMYELIN PHOSPHODIESTERASE"/>
    <property type="match status" value="1"/>
</dbReference>
<feature type="signal peptide" evidence="3">
    <location>
        <begin position="1"/>
        <end position="41"/>
    </location>
</feature>
<organism evidence="5 6">
    <name type="scientific">Aquicella siphonis</name>
    <dbReference type="NCBI Taxonomy" id="254247"/>
    <lineage>
        <taxon>Bacteria</taxon>
        <taxon>Pseudomonadati</taxon>
        <taxon>Pseudomonadota</taxon>
        <taxon>Gammaproteobacteria</taxon>
        <taxon>Legionellales</taxon>
        <taxon>Coxiellaceae</taxon>
        <taxon>Aquicella</taxon>
    </lineage>
</organism>
<dbReference type="AlphaFoldDB" id="A0A5E4PGS7"/>
<keyword evidence="3" id="KW-0732">Signal</keyword>
<dbReference type="Gene3D" id="3.60.21.10">
    <property type="match status" value="1"/>
</dbReference>
<evidence type="ECO:0000256" key="3">
    <source>
        <dbReference type="SAM" id="SignalP"/>
    </source>
</evidence>
<dbReference type="GO" id="GO:0016787">
    <property type="term" value="F:hydrolase activity"/>
    <property type="evidence" value="ECO:0007669"/>
    <property type="project" value="UniProtKB-KW"/>
</dbReference>
<keyword evidence="2" id="KW-0325">Glycoprotein</keyword>